<dbReference type="KEGG" id="scn:Solca_4183"/>
<evidence type="ECO:0000313" key="1">
    <source>
        <dbReference type="EMBL" id="AFD09173.1"/>
    </source>
</evidence>
<name>H8KL90_SOLCM</name>
<proteinExistence type="predicted"/>
<keyword evidence="2" id="KW-1185">Reference proteome</keyword>
<dbReference type="STRING" id="929556.Solca_4183"/>
<reference evidence="1" key="1">
    <citation type="submission" date="2012-02" db="EMBL/GenBank/DDBJ databases">
        <title>The complete genome of Solitalea canadensis DSM 3403.</title>
        <authorList>
            <consortium name="US DOE Joint Genome Institute (JGI-PGF)"/>
            <person name="Lucas S."/>
            <person name="Copeland A."/>
            <person name="Lapidus A."/>
            <person name="Glavina del Rio T."/>
            <person name="Dalin E."/>
            <person name="Tice H."/>
            <person name="Bruce D."/>
            <person name="Goodwin L."/>
            <person name="Pitluck S."/>
            <person name="Peters L."/>
            <person name="Ovchinnikova G."/>
            <person name="Lu M."/>
            <person name="Kyrpides N."/>
            <person name="Mavromatis K."/>
            <person name="Ivanova N."/>
            <person name="Brettin T."/>
            <person name="Detter J.C."/>
            <person name="Han C."/>
            <person name="Larimer F."/>
            <person name="Land M."/>
            <person name="Hauser L."/>
            <person name="Markowitz V."/>
            <person name="Cheng J.-F."/>
            <person name="Hugenholtz P."/>
            <person name="Woyke T."/>
            <person name="Wu D."/>
            <person name="Spring S."/>
            <person name="Schroeder M."/>
            <person name="Kopitz M."/>
            <person name="Brambilla E."/>
            <person name="Klenk H.-P."/>
            <person name="Eisen J.A."/>
        </authorList>
    </citation>
    <scope>NUCLEOTIDE SEQUENCE</scope>
    <source>
        <strain evidence="1">DSM 3403</strain>
    </source>
</reference>
<protein>
    <submittedName>
        <fullName evidence="1">Uncharacterized protein</fullName>
    </submittedName>
</protein>
<dbReference type="EMBL" id="CP003349">
    <property type="protein sequence ID" value="AFD09173.1"/>
    <property type="molecule type" value="Genomic_DNA"/>
</dbReference>
<sequence>MPIGAYYPKIIFFMRQGFILQGCVTNNPLMKKFNKNLNKFYF</sequence>
<dbReference type="AlphaFoldDB" id="H8KL90"/>
<gene>
    <name evidence="1" type="ordered locus">Solca_4183</name>
</gene>
<dbReference type="HOGENOM" id="CLU_3257950_0_0_10"/>
<evidence type="ECO:0000313" key="2">
    <source>
        <dbReference type="Proteomes" id="UP000007590"/>
    </source>
</evidence>
<dbReference type="Proteomes" id="UP000007590">
    <property type="component" value="Chromosome"/>
</dbReference>
<accession>H8KL90</accession>
<organism evidence="1 2">
    <name type="scientific">Solitalea canadensis (strain ATCC 29591 / DSM 3403 / JCM 21819 / LMG 8368 / NBRC 15130 / NCIMB 12057 / USAM 9D)</name>
    <name type="common">Flexibacter canadensis</name>
    <dbReference type="NCBI Taxonomy" id="929556"/>
    <lineage>
        <taxon>Bacteria</taxon>
        <taxon>Pseudomonadati</taxon>
        <taxon>Bacteroidota</taxon>
        <taxon>Sphingobacteriia</taxon>
        <taxon>Sphingobacteriales</taxon>
        <taxon>Sphingobacteriaceae</taxon>
        <taxon>Solitalea</taxon>
    </lineage>
</organism>